<sequence>MDLTLAPALGLTANSYIVSLYVEHSLGLKITQEGSATEKVKEIYGLAWGTYAEIYITPLKNLEWYFESDVSGATAPGQPPVKFAGSMDITWYLLAL</sequence>
<dbReference type="EMBL" id="SAYB01000006">
    <property type="protein sequence ID" value="TXJ36292.1"/>
    <property type="molecule type" value="Genomic_DNA"/>
</dbReference>
<gene>
    <name evidence="1" type="ORF">EPJ78_09955</name>
    <name evidence="2" type="ORF">EPJ84_07535</name>
</gene>
<evidence type="ECO:0000313" key="2">
    <source>
        <dbReference type="EMBL" id="TXJ49896.1"/>
    </source>
</evidence>
<evidence type="ECO:0008006" key="5">
    <source>
        <dbReference type="Google" id="ProtNLM"/>
    </source>
</evidence>
<evidence type="ECO:0000313" key="4">
    <source>
        <dbReference type="Proteomes" id="UP000322814"/>
    </source>
</evidence>
<organism evidence="1 4">
    <name type="scientific">Brachyspira aalborgi</name>
    <dbReference type="NCBI Taxonomy" id="29522"/>
    <lineage>
        <taxon>Bacteria</taxon>
        <taxon>Pseudomonadati</taxon>
        <taxon>Spirochaetota</taxon>
        <taxon>Spirochaetia</taxon>
        <taxon>Brachyspirales</taxon>
        <taxon>Brachyspiraceae</taxon>
        <taxon>Brachyspira</taxon>
    </lineage>
</organism>
<comment type="caution">
    <text evidence="1">The sequence shown here is derived from an EMBL/GenBank/DDBJ whole genome shotgun (WGS) entry which is preliminary data.</text>
</comment>
<dbReference type="InterPro" id="IPR008838">
    <property type="entry name" value="Variable_surface_protein_TREHY"/>
</dbReference>
<dbReference type="Proteomes" id="UP000322307">
    <property type="component" value="Unassembled WGS sequence"/>
</dbReference>
<evidence type="ECO:0000313" key="3">
    <source>
        <dbReference type="Proteomes" id="UP000322307"/>
    </source>
</evidence>
<reference evidence="1" key="2">
    <citation type="submission" date="2019-01" db="EMBL/GenBank/DDBJ databases">
        <authorList>
            <person name="Thorell K."/>
        </authorList>
    </citation>
    <scope>NUCLEOTIDE SEQUENCE</scope>
    <source>
        <strain evidence="2">PC3939II</strain>
        <strain evidence="1">PC4580III</strain>
    </source>
</reference>
<dbReference type="AlphaFoldDB" id="A0A5C8EHY2"/>
<name>A0A5C8EHY2_9SPIR</name>
<dbReference type="EMBL" id="SAYE01000014">
    <property type="protein sequence ID" value="TXJ49896.1"/>
    <property type="molecule type" value="Genomic_DNA"/>
</dbReference>
<reference evidence="3 4" key="1">
    <citation type="journal article" date="1992" name="Lakartidningen">
        <title>[Penicillin V and not amoxicillin is the first choice preparation in acute otitis].</title>
        <authorList>
            <person name="Kamme C."/>
            <person name="Lundgren K."/>
            <person name="Prellner K."/>
        </authorList>
    </citation>
    <scope>NUCLEOTIDE SEQUENCE [LARGE SCALE GENOMIC DNA]</scope>
    <source>
        <strain evidence="2 3">PC3939II</strain>
        <strain evidence="1 4">PC4580III</strain>
    </source>
</reference>
<evidence type="ECO:0000313" key="1">
    <source>
        <dbReference type="EMBL" id="TXJ36292.1"/>
    </source>
</evidence>
<accession>A0A5C8EHY2</accession>
<protein>
    <recommendedName>
        <fullName evidence="5">Cell surface protein</fullName>
    </recommendedName>
</protein>
<dbReference type="Proteomes" id="UP000322814">
    <property type="component" value="Unassembled WGS sequence"/>
</dbReference>
<proteinExistence type="predicted"/>
<dbReference type="Pfam" id="PF05540">
    <property type="entry name" value="Serpulina_VSP"/>
    <property type="match status" value="1"/>
</dbReference>